<comment type="caution">
    <text evidence="1">The sequence shown here is derived from an EMBL/GenBank/DDBJ whole genome shotgun (WGS) entry which is preliminary data.</text>
</comment>
<dbReference type="PANTHER" id="PTHR36978:SF4">
    <property type="entry name" value="P-LOOP CONTAINING NUCLEOSIDE TRIPHOSPHATE HYDROLASE PROTEIN"/>
    <property type="match status" value="1"/>
</dbReference>
<organism evidence="1 2">
    <name type="scientific">Actinoplanes nipponensis</name>
    <dbReference type="NCBI Taxonomy" id="135950"/>
    <lineage>
        <taxon>Bacteria</taxon>
        <taxon>Bacillati</taxon>
        <taxon>Actinomycetota</taxon>
        <taxon>Actinomycetes</taxon>
        <taxon>Micromonosporales</taxon>
        <taxon>Micromonosporaceae</taxon>
        <taxon>Actinoplanes</taxon>
    </lineage>
</organism>
<proteinExistence type="predicted"/>
<gene>
    <name evidence="1" type="ORF">Ani05nite_19090</name>
</gene>
<evidence type="ECO:0000313" key="1">
    <source>
        <dbReference type="EMBL" id="GIE48375.1"/>
    </source>
</evidence>
<dbReference type="PANTHER" id="PTHR36978">
    <property type="entry name" value="P-LOOP CONTAINING NUCLEOTIDE TRIPHOSPHATE HYDROLASE"/>
    <property type="match status" value="1"/>
</dbReference>
<dbReference type="InterPro" id="IPR027417">
    <property type="entry name" value="P-loop_NTPase"/>
</dbReference>
<dbReference type="SUPFAM" id="SSF52540">
    <property type="entry name" value="P-loop containing nucleoside triphosphate hydrolases"/>
    <property type="match status" value="1"/>
</dbReference>
<dbReference type="Gene3D" id="3.40.50.300">
    <property type="entry name" value="P-loop containing nucleotide triphosphate hydrolases"/>
    <property type="match status" value="1"/>
</dbReference>
<dbReference type="Pfam" id="PF17784">
    <property type="entry name" value="Sulfotransfer_4"/>
    <property type="match status" value="1"/>
</dbReference>
<sequence>MDVIGVGFGRTGTLSLKIALEMLGRGPCLHMLPVLDDPERATLFRRAAEGDVAALDQALDGHRFTVDWPGAFFWRELTERHPDAKVVLTVRDPQRWYDSAYGTIFEAARHAPRTGDDSVTAGLSMIQSVVWEGTFAGRFADREHAVRVFTEHNEAVRRAIPARRLLEFEVSQGWPPLCDFLGVPAPDAPFPRVNDAESFRARIQERRGAGKL</sequence>
<dbReference type="Proteomes" id="UP000647172">
    <property type="component" value="Unassembled WGS sequence"/>
</dbReference>
<keyword evidence="2" id="KW-1185">Reference proteome</keyword>
<dbReference type="AlphaFoldDB" id="A0A919JFI1"/>
<dbReference type="RefSeq" id="WP_203766902.1">
    <property type="nucleotide sequence ID" value="NZ_BAAAYJ010000005.1"/>
</dbReference>
<dbReference type="InterPro" id="IPR040632">
    <property type="entry name" value="Sulfotransfer_4"/>
</dbReference>
<name>A0A919JFI1_9ACTN</name>
<evidence type="ECO:0000313" key="2">
    <source>
        <dbReference type="Proteomes" id="UP000647172"/>
    </source>
</evidence>
<reference evidence="1" key="1">
    <citation type="submission" date="2021-01" db="EMBL/GenBank/DDBJ databases">
        <title>Whole genome shotgun sequence of Actinoplanes nipponensis NBRC 14063.</title>
        <authorList>
            <person name="Komaki H."/>
            <person name="Tamura T."/>
        </authorList>
    </citation>
    <scope>NUCLEOTIDE SEQUENCE</scope>
    <source>
        <strain evidence="1">NBRC 14063</strain>
    </source>
</reference>
<accession>A0A919JFI1</accession>
<protein>
    <submittedName>
        <fullName evidence="1">Sulfotransferase family protein</fullName>
    </submittedName>
</protein>
<dbReference type="EMBL" id="BOMQ01000024">
    <property type="protein sequence ID" value="GIE48375.1"/>
    <property type="molecule type" value="Genomic_DNA"/>
</dbReference>